<keyword evidence="3" id="KW-1185">Reference proteome</keyword>
<protein>
    <submittedName>
        <fullName evidence="2">Uncharacterized protein</fullName>
    </submittedName>
</protein>
<evidence type="ECO:0000313" key="2">
    <source>
        <dbReference type="EMBL" id="RXQ99888.1"/>
    </source>
</evidence>
<organism evidence="2 3">
    <name type="scientific">Pseudoxanthomonas composti</name>
    <dbReference type="NCBI Taxonomy" id="2137479"/>
    <lineage>
        <taxon>Bacteria</taxon>
        <taxon>Pseudomonadati</taxon>
        <taxon>Pseudomonadota</taxon>
        <taxon>Gammaproteobacteria</taxon>
        <taxon>Lysobacterales</taxon>
        <taxon>Lysobacteraceae</taxon>
        <taxon>Pseudoxanthomonas</taxon>
    </lineage>
</organism>
<name>A0A4Q1JRU7_9GAMM</name>
<dbReference type="EMBL" id="SAWZ01000013">
    <property type="protein sequence ID" value="RXQ99888.1"/>
    <property type="molecule type" value="Genomic_DNA"/>
</dbReference>
<accession>A0A4Q1JRU7</accession>
<comment type="caution">
    <text evidence="2">The sequence shown here is derived from an EMBL/GenBank/DDBJ whole genome shotgun (WGS) entry which is preliminary data.</text>
</comment>
<dbReference type="Proteomes" id="UP000289784">
    <property type="component" value="Unassembled WGS sequence"/>
</dbReference>
<gene>
    <name evidence="2" type="ORF">EPA99_17335</name>
</gene>
<evidence type="ECO:0000313" key="3">
    <source>
        <dbReference type="Proteomes" id="UP000289784"/>
    </source>
</evidence>
<dbReference type="AlphaFoldDB" id="A0A4Q1JRU7"/>
<dbReference type="OrthoDB" id="6000639at2"/>
<reference evidence="2 3" key="1">
    <citation type="submission" date="2019-01" db="EMBL/GenBank/DDBJ databases">
        <title>Pseudoxanthomonas composti sp. nov., isolated from compost.</title>
        <authorList>
            <person name="Yang G."/>
        </authorList>
    </citation>
    <scope>NUCLEOTIDE SEQUENCE [LARGE SCALE GENOMIC DNA]</scope>
    <source>
        <strain evidence="2 3">GSS15</strain>
    </source>
</reference>
<dbReference type="SUPFAM" id="SSF143081">
    <property type="entry name" value="BB1717-like"/>
    <property type="match status" value="1"/>
</dbReference>
<dbReference type="InterPro" id="IPR036590">
    <property type="entry name" value="SRAP-like"/>
</dbReference>
<sequence length="182" mass="20152">MLERVLQPGPRAGQASGAEYDDDVPPQRQAITLVQNGAALSVESALLGDPSLPPGKRPELTVDAGALGGVQRALWETQRCLLPCMALQSRDPSTMRPLYWHVVGRPVLYLAGIRMVTRVADRMQPWCLLISRPQLGTGSPLPLHLSEMTPRQWLELDGVEAWKHLRLDWLPVDKRVALSFPP</sequence>
<proteinExistence type="predicted"/>
<evidence type="ECO:0000256" key="1">
    <source>
        <dbReference type="SAM" id="MobiDB-lite"/>
    </source>
</evidence>
<dbReference type="RefSeq" id="WP_129472515.1">
    <property type="nucleotide sequence ID" value="NZ_SAWZ01000013.1"/>
</dbReference>
<feature type="region of interest" description="Disordered" evidence="1">
    <location>
        <begin position="1"/>
        <end position="27"/>
    </location>
</feature>